<proteinExistence type="predicted"/>
<protein>
    <submittedName>
        <fullName evidence="2">Uncharacterized protein</fullName>
    </submittedName>
</protein>
<dbReference type="AlphaFoldDB" id="A0A517L205"/>
<feature type="compositionally biased region" description="Basic and acidic residues" evidence="1">
    <location>
        <begin position="90"/>
        <end position="112"/>
    </location>
</feature>
<accession>A0A517L205</accession>
<reference evidence="2 3" key="1">
    <citation type="submission" date="2019-07" db="EMBL/GenBank/DDBJ databases">
        <title>Finished genome of Venturia effusa.</title>
        <authorList>
            <person name="Young C.A."/>
            <person name="Cox M.P."/>
            <person name="Ganley A.R.D."/>
            <person name="David W.J."/>
        </authorList>
    </citation>
    <scope>NUCLEOTIDE SEQUENCE [LARGE SCALE GENOMIC DNA]</scope>
    <source>
        <strain evidence="3">albino</strain>
    </source>
</reference>
<evidence type="ECO:0000256" key="1">
    <source>
        <dbReference type="SAM" id="MobiDB-lite"/>
    </source>
</evidence>
<gene>
    <name evidence="2" type="ORF">FKW77_009180</name>
</gene>
<feature type="compositionally biased region" description="Polar residues" evidence="1">
    <location>
        <begin position="131"/>
        <end position="140"/>
    </location>
</feature>
<feature type="region of interest" description="Disordered" evidence="1">
    <location>
        <begin position="46"/>
        <end position="140"/>
    </location>
</feature>
<dbReference type="EMBL" id="CP042187">
    <property type="protein sequence ID" value="QDS69646.1"/>
    <property type="molecule type" value="Genomic_DNA"/>
</dbReference>
<keyword evidence="3" id="KW-1185">Reference proteome</keyword>
<evidence type="ECO:0000313" key="3">
    <source>
        <dbReference type="Proteomes" id="UP000316270"/>
    </source>
</evidence>
<feature type="compositionally biased region" description="Low complexity" evidence="1">
    <location>
        <begin position="59"/>
        <end position="70"/>
    </location>
</feature>
<sequence length="314" mass="35433">MARTRTRWSLGTFFTHISQAIYQPETSCALPTSEQGVNKVSIVSTACSSPSADKPPPAQSTTTVSISTQSEDSIVDHRSELLVESSSSRNTKDATDAVPSKEVRIAETRESDGQAGIYSPPTTRPYESGDQVLSSHTEPSSKAKSYLDLPLEIRQQILSYVVDPLDSSNVNVVVTLTHRSAAILSQVSHHVQTDTKYVHSRWQQQQNLQDVMRCPTWTNDDQHMLDELSDMIGYYDYTNRTRAQKNFVGAAQIRRLLQTLTMFRAQKMETKNRLGQLETTIVMQRDIIQELREENEKMVLAFEMRDMELDLGNN</sequence>
<dbReference type="OrthoDB" id="10626252at2759"/>
<organism evidence="2 3">
    <name type="scientific">Venturia effusa</name>
    <dbReference type="NCBI Taxonomy" id="50376"/>
    <lineage>
        <taxon>Eukaryota</taxon>
        <taxon>Fungi</taxon>
        <taxon>Dikarya</taxon>
        <taxon>Ascomycota</taxon>
        <taxon>Pezizomycotina</taxon>
        <taxon>Dothideomycetes</taxon>
        <taxon>Pleosporomycetidae</taxon>
        <taxon>Venturiales</taxon>
        <taxon>Venturiaceae</taxon>
        <taxon>Venturia</taxon>
    </lineage>
</organism>
<evidence type="ECO:0000313" key="2">
    <source>
        <dbReference type="EMBL" id="QDS69646.1"/>
    </source>
</evidence>
<dbReference type="Proteomes" id="UP000316270">
    <property type="component" value="Chromosome 3"/>
</dbReference>
<name>A0A517L205_9PEZI</name>